<accession>A6K2D3</accession>
<dbReference type="AlphaFoldDB" id="A6K2D3"/>
<protein>
    <submittedName>
        <fullName evidence="2">RCG49672</fullName>
    </submittedName>
</protein>
<organism evidence="2 3">
    <name type="scientific">Rattus norvegicus</name>
    <name type="common">Rat</name>
    <dbReference type="NCBI Taxonomy" id="10116"/>
    <lineage>
        <taxon>Eukaryota</taxon>
        <taxon>Metazoa</taxon>
        <taxon>Chordata</taxon>
        <taxon>Craniata</taxon>
        <taxon>Vertebrata</taxon>
        <taxon>Euteleostomi</taxon>
        <taxon>Mammalia</taxon>
        <taxon>Eutheria</taxon>
        <taxon>Euarchontoglires</taxon>
        <taxon>Glires</taxon>
        <taxon>Rodentia</taxon>
        <taxon>Myomorpha</taxon>
        <taxon>Muroidea</taxon>
        <taxon>Muridae</taxon>
        <taxon>Murinae</taxon>
        <taxon>Rattus</taxon>
    </lineage>
</organism>
<keyword evidence="1" id="KW-0812">Transmembrane</keyword>
<dbReference type="EMBL" id="CH474014">
    <property type="protein sequence ID" value="EDL90597.1"/>
    <property type="molecule type" value="Genomic_DNA"/>
</dbReference>
<name>A6K2D3_RAT</name>
<evidence type="ECO:0000313" key="2">
    <source>
        <dbReference type="EMBL" id="EDL90597.1"/>
    </source>
</evidence>
<feature type="transmembrane region" description="Helical" evidence="1">
    <location>
        <begin position="12"/>
        <end position="32"/>
    </location>
</feature>
<evidence type="ECO:0000313" key="3">
    <source>
        <dbReference type="Proteomes" id="UP000234681"/>
    </source>
</evidence>
<dbReference type="Proteomes" id="UP000234681">
    <property type="component" value="Chromosome X"/>
</dbReference>
<sequence>MEIRGHVEGLGFLFVCLLACFVFCFFSVQHLCSRN</sequence>
<keyword evidence="1" id="KW-0472">Membrane</keyword>
<evidence type="ECO:0000256" key="1">
    <source>
        <dbReference type="SAM" id="Phobius"/>
    </source>
</evidence>
<reference evidence="2 3" key="1">
    <citation type="submission" date="2005-09" db="EMBL/GenBank/DDBJ databases">
        <authorList>
            <person name="Mural R.J."/>
            <person name="Li P.W."/>
            <person name="Adams M.D."/>
            <person name="Amanatides P.G."/>
            <person name="Baden-Tillson H."/>
            <person name="Barnstead M."/>
            <person name="Chin S.H."/>
            <person name="Dew I."/>
            <person name="Evans C.A."/>
            <person name="Ferriera S."/>
            <person name="Flanigan M."/>
            <person name="Fosler C."/>
            <person name="Glodek A."/>
            <person name="Gu Z."/>
            <person name="Holt R.A."/>
            <person name="Jennings D."/>
            <person name="Kraft C.L."/>
            <person name="Lu F."/>
            <person name="Nguyen T."/>
            <person name="Nusskern D.R."/>
            <person name="Pfannkoch C.M."/>
            <person name="Sitter C."/>
            <person name="Sutton G.G."/>
            <person name="Venter J.C."/>
            <person name="Wang Z."/>
            <person name="Woodage T."/>
            <person name="Zheng X.H."/>
            <person name="Zhong F."/>
        </authorList>
    </citation>
    <scope>NUCLEOTIDE SEQUENCE [LARGE SCALE GENOMIC DNA]</scope>
    <source>
        <strain>BN</strain>
        <strain evidence="3">Sprague-Dawley</strain>
    </source>
</reference>
<keyword evidence="1" id="KW-1133">Transmembrane helix</keyword>
<gene>
    <name evidence="2" type="ORF">rCG_49672</name>
</gene>
<proteinExistence type="predicted"/>